<organism evidence="3 4">
    <name type="scientific">Neoroseomonas soli</name>
    <dbReference type="NCBI Taxonomy" id="1081025"/>
    <lineage>
        <taxon>Bacteria</taxon>
        <taxon>Pseudomonadati</taxon>
        <taxon>Pseudomonadota</taxon>
        <taxon>Alphaproteobacteria</taxon>
        <taxon>Acetobacterales</taxon>
        <taxon>Acetobacteraceae</taxon>
        <taxon>Neoroseomonas</taxon>
    </lineage>
</organism>
<feature type="compositionally biased region" description="Basic residues" evidence="1">
    <location>
        <begin position="15"/>
        <end position="24"/>
    </location>
</feature>
<dbReference type="SUPFAM" id="SSF53474">
    <property type="entry name" value="alpha/beta-Hydrolases"/>
    <property type="match status" value="1"/>
</dbReference>
<gene>
    <name evidence="3" type="ORF">GXW76_03845</name>
</gene>
<dbReference type="InterPro" id="IPR029058">
    <property type="entry name" value="AB_hydrolase_fold"/>
</dbReference>
<feature type="region of interest" description="Disordered" evidence="1">
    <location>
        <begin position="1"/>
        <end position="63"/>
    </location>
</feature>
<dbReference type="AlphaFoldDB" id="A0A9X9WT16"/>
<accession>A0A9X9WT16</accession>
<proteinExistence type="predicted"/>
<keyword evidence="4" id="KW-1185">Reference proteome</keyword>
<sequence length="409" mass="43873">MAAARWCAREPRRPAGARRRHARPRALGAAPDRRGPGRGRGTPLDPVGPRRCAGPRRGRARHHAALRPGTALRPGGAGKVPAIAAAARLARPDGADAPGRAAGGRRRPALHGASVLVQGRLRPAAGVRRVIEPVIGRYLRLDLETRPHRVYFEETGQGVPLLLLHTAGSDGRQWRHLMNDAAVTSRFRCIAFDMPWHGKSSPPEGWQGGEYRLTTAAYTGMALAVSSALGLDRPVVMGCSIGGRIVLDLAADHADAVRAVVGLQSSAFVAPYYDTEWLHHPHTQGGEVCAAVVSGLIAPTAPDADRWETLWHYMQGGPGVFRGDLHFYKGEGDLRPKLARIDTARCPVALLTGEYDYSCRPEDTLATAAAIPGAEAVIMPGLGHFPMSEDYAALRPHLLPVLERFAALP</sequence>
<dbReference type="PANTHER" id="PTHR43194:SF2">
    <property type="entry name" value="PEROXISOMAL MEMBRANE PROTEIN LPX1"/>
    <property type="match status" value="1"/>
</dbReference>
<dbReference type="GO" id="GO:0016787">
    <property type="term" value="F:hydrolase activity"/>
    <property type="evidence" value="ECO:0007669"/>
    <property type="project" value="UniProtKB-KW"/>
</dbReference>
<reference evidence="3" key="2">
    <citation type="journal article" date="2021" name="Syst. Appl. Microbiol.">
        <title>Roseomonas hellenica sp. nov., isolated from roots of wild-growing Alkanna tinctoria.</title>
        <authorList>
            <person name="Rat A."/>
            <person name="Naranjo H.D."/>
            <person name="Lebbe L."/>
            <person name="Cnockaert M."/>
            <person name="Krigas N."/>
            <person name="Grigoriadou K."/>
            <person name="Maloupa E."/>
            <person name="Willems A."/>
        </authorList>
    </citation>
    <scope>NUCLEOTIDE SEQUENCE</scope>
    <source>
        <strain evidence="3">LMG 31231</strain>
    </source>
</reference>
<dbReference type="Proteomes" id="UP001138751">
    <property type="component" value="Unassembled WGS sequence"/>
</dbReference>
<protein>
    <submittedName>
        <fullName evidence="3">Alpha/beta hydrolase</fullName>
    </submittedName>
</protein>
<evidence type="ECO:0000259" key="2">
    <source>
        <dbReference type="Pfam" id="PF00561"/>
    </source>
</evidence>
<evidence type="ECO:0000313" key="3">
    <source>
        <dbReference type="EMBL" id="MBR0670295.1"/>
    </source>
</evidence>
<dbReference type="InterPro" id="IPR050228">
    <property type="entry name" value="Carboxylesterase_BioH"/>
</dbReference>
<dbReference type="InterPro" id="IPR000073">
    <property type="entry name" value="AB_hydrolase_1"/>
</dbReference>
<name>A0A9X9WT16_9PROT</name>
<evidence type="ECO:0000256" key="1">
    <source>
        <dbReference type="SAM" id="MobiDB-lite"/>
    </source>
</evidence>
<reference evidence="3" key="1">
    <citation type="submission" date="2020-01" db="EMBL/GenBank/DDBJ databases">
        <authorList>
            <person name="Rat A."/>
        </authorList>
    </citation>
    <scope>NUCLEOTIDE SEQUENCE</scope>
    <source>
        <strain evidence="3">LMG 31231</strain>
    </source>
</reference>
<feature type="compositionally biased region" description="Low complexity" evidence="1">
    <location>
        <begin position="41"/>
        <end position="52"/>
    </location>
</feature>
<comment type="caution">
    <text evidence="3">The sequence shown here is derived from an EMBL/GenBank/DDBJ whole genome shotgun (WGS) entry which is preliminary data.</text>
</comment>
<dbReference type="Gene3D" id="3.40.50.1820">
    <property type="entry name" value="alpha/beta hydrolase"/>
    <property type="match status" value="1"/>
</dbReference>
<keyword evidence="3" id="KW-0378">Hydrolase</keyword>
<dbReference type="Pfam" id="PF00561">
    <property type="entry name" value="Abhydrolase_1"/>
    <property type="match status" value="1"/>
</dbReference>
<feature type="domain" description="AB hydrolase-1" evidence="2">
    <location>
        <begin position="160"/>
        <end position="266"/>
    </location>
</feature>
<dbReference type="EMBL" id="JAAEDM010000006">
    <property type="protein sequence ID" value="MBR0670295.1"/>
    <property type="molecule type" value="Genomic_DNA"/>
</dbReference>
<dbReference type="PANTHER" id="PTHR43194">
    <property type="entry name" value="HYDROLASE ALPHA/BETA FOLD FAMILY"/>
    <property type="match status" value="1"/>
</dbReference>
<evidence type="ECO:0000313" key="4">
    <source>
        <dbReference type="Proteomes" id="UP001138751"/>
    </source>
</evidence>
<feature type="compositionally biased region" description="Basic residues" evidence="1">
    <location>
        <begin position="53"/>
        <end position="63"/>
    </location>
</feature>